<name>A0A3P7NG31_DIBLA</name>
<dbReference type="Proteomes" id="UP000281553">
    <property type="component" value="Unassembled WGS sequence"/>
</dbReference>
<feature type="domain" description="DUF1087" evidence="1">
    <location>
        <begin position="1"/>
        <end position="49"/>
    </location>
</feature>
<reference evidence="2 3" key="1">
    <citation type="submission" date="2018-11" db="EMBL/GenBank/DDBJ databases">
        <authorList>
            <consortium name="Pathogen Informatics"/>
        </authorList>
    </citation>
    <scope>NUCLEOTIDE SEQUENCE [LARGE SCALE GENOMIC DNA]</scope>
</reference>
<accession>A0A3P7NG31</accession>
<dbReference type="OrthoDB" id="448448at2759"/>
<dbReference type="InterPro" id="IPR009463">
    <property type="entry name" value="DUF1087"/>
</dbReference>
<organism evidence="2 3">
    <name type="scientific">Dibothriocephalus latus</name>
    <name type="common">Fish tapeworm</name>
    <name type="synonym">Diphyllobothrium latum</name>
    <dbReference type="NCBI Taxonomy" id="60516"/>
    <lineage>
        <taxon>Eukaryota</taxon>
        <taxon>Metazoa</taxon>
        <taxon>Spiralia</taxon>
        <taxon>Lophotrochozoa</taxon>
        <taxon>Platyhelminthes</taxon>
        <taxon>Cestoda</taxon>
        <taxon>Eucestoda</taxon>
        <taxon>Diphyllobothriidea</taxon>
        <taxon>Diphyllobothriidae</taxon>
        <taxon>Dibothriocephalus</taxon>
    </lineage>
</organism>
<evidence type="ECO:0000313" key="2">
    <source>
        <dbReference type="EMBL" id="VDN34588.1"/>
    </source>
</evidence>
<proteinExistence type="predicted"/>
<sequence>MDPADPAYWEKLLRHHFEQAQEDQARSLGKGKRIRKKVNYSTNQEDEEEWNEAMSDHDSNFSTKVSPGFFSILPVLLRLQMHKRVVL</sequence>
<protein>
    <recommendedName>
        <fullName evidence="1">DUF1087 domain-containing protein</fullName>
    </recommendedName>
</protein>
<dbReference type="SMART" id="SM01147">
    <property type="entry name" value="DUF1087"/>
    <property type="match status" value="1"/>
</dbReference>
<evidence type="ECO:0000259" key="1">
    <source>
        <dbReference type="SMART" id="SM01147"/>
    </source>
</evidence>
<keyword evidence="3" id="KW-1185">Reference proteome</keyword>
<dbReference type="AlphaFoldDB" id="A0A3P7NG31"/>
<gene>
    <name evidence="2" type="ORF">DILT_LOCUS16544</name>
</gene>
<dbReference type="Pfam" id="PF06465">
    <property type="entry name" value="DUF1087"/>
    <property type="match status" value="1"/>
</dbReference>
<evidence type="ECO:0000313" key="3">
    <source>
        <dbReference type="Proteomes" id="UP000281553"/>
    </source>
</evidence>
<dbReference type="EMBL" id="UYRU01085562">
    <property type="protein sequence ID" value="VDN34588.1"/>
    <property type="molecule type" value="Genomic_DNA"/>
</dbReference>